<accession>A0A4R7BDX8</accession>
<keyword evidence="1" id="KW-0678">Repressor</keyword>
<dbReference type="SUPFAM" id="SSF46689">
    <property type="entry name" value="Homeodomain-like"/>
    <property type="match status" value="1"/>
</dbReference>
<keyword evidence="4" id="KW-0804">Transcription</keyword>
<comment type="caution">
    <text evidence="7">The sequence shown here is derived from an EMBL/GenBank/DDBJ whole genome shotgun (WGS) entry which is preliminary data.</text>
</comment>
<evidence type="ECO:0000313" key="7">
    <source>
        <dbReference type="EMBL" id="TDR82963.1"/>
    </source>
</evidence>
<dbReference type="Pfam" id="PF13977">
    <property type="entry name" value="TetR_C_6"/>
    <property type="match status" value="1"/>
</dbReference>
<keyword evidence="2" id="KW-0805">Transcription regulation</keyword>
<proteinExistence type="predicted"/>
<feature type="DNA-binding region" description="H-T-H motif" evidence="5">
    <location>
        <begin position="37"/>
        <end position="56"/>
    </location>
</feature>
<dbReference type="InterPro" id="IPR001647">
    <property type="entry name" value="HTH_TetR"/>
</dbReference>
<dbReference type="PANTHER" id="PTHR30055:SF226">
    <property type="entry name" value="HTH-TYPE TRANSCRIPTIONAL REGULATOR PKSA"/>
    <property type="match status" value="1"/>
</dbReference>
<dbReference type="PRINTS" id="PR00455">
    <property type="entry name" value="HTHTETR"/>
</dbReference>
<dbReference type="InterPro" id="IPR009057">
    <property type="entry name" value="Homeodomain-like_sf"/>
</dbReference>
<name>A0A4R7BDX8_9NEIS</name>
<evidence type="ECO:0000256" key="2">
    <source>
        <dbReference type="ARBA" id="ARBA00023015"/>
    </source>
</evidence>
<dbReference type="InterPro" id="IPR050109">
    <property type="entry name" value="HTH-type_TetR-like_transc_reg"/>
</dbReference>
<evidence type="ECO:0000313" key="8">
    <source>
        <dbReference type="Proteomes" id="UP000295611"/>
    </source>
</evidence>
<dbReference type="InterPro" id="IPR039538">
    <property type="entry name" value="BetI_C"/>
</dbReference>
<dbReference type="Gene3D" id="1.10.357.10">
    <property type="entry name" value="Tetracycline Repressor, domain 2"/>
    <property type="match status" value="1"/>
</dbReference>
<evidence type="ECO:0000256" key="1">
    <source>
        <dbReference type="ARBA" id="ARBA00022491"/>
    </source>
</evidence>
<feature type="domain" description="HTH tetR-type" evidence="6">
    <location>
        <begin position="14"/>
        <end position="74"/>
    </location>
</feature>
<dbReference type="PANTHER" id="PTHR30055">
    <property type="entry name" value="HTH-TYPE TRANSCRIPTIONAL REGULATOR RUTR"/>
    <property type="match status" value="1"/>
</dbReference>
<dbReference type="InterPro" id="IPR036271">
    <property type="entry name" value="Tet_transcr_reg_TetR-rel_C_sf"/>
</dbReference>
<dbReference type="EMBL" id="SNZP01000001">
    <property type="protein sequence ID" value="TDR82963.1"/>
    <property type="molecule type" value="Genomic_DNA"/>
</dbReference>
<dbReference type="PROSITE" id="PS50977">
    <property type="entry name" value="HTH_TETR_2"/>
    <property type="match status" value="1"/>
</dbReference>
<evidence type="ECO:0000259" key="6">
    <source>
        <dbReference type="PROSITE" id="PS50977"/>
    </source>
</evidence>
<reference evidence="7 8" key="1">
    <citation type="submission" date="2019-03" db="EMBL/GenBank/DDBJ databases">
        <title>Genomic Encyclopedia of Type Strains, Phase III (KMG-III): the genomes of soil and plant-associated and newly described type strains.</title>
        <authorList>
            <person name="Whitman W."/>
        </authorList>
    </citation>
    <scope>NUCLEOTIDE SEQUENCE [LARGE SCALE GENOMIC DNA]</scope>
    <source>
        <strain evidence="7 8">CECT 8976</strain>
    </source>
</reference>
<dbReference type="Pfam" id="PF00440">
    <property type="entry name" value="TetR_N"/>
    <property type="match status" value="1"/>
</dbReference>
<dbReference type="AlphaFoldDB" id="A0A4R7BDX8"/>
<gene>
    <name evidence="7" type="ORF">DFP86_101357</name>
</gene>
<sequence>MATTPITPEQERAGKRRNQVLEAAARSFRQHGFHGCSMAQLAKEAGMSVGHIYHYFENKEAIIDAIVQQDLDEWLASIQHLLNSSNIFEDMLAQLDDPVRDWLDADYAALQIEILAEAGRNAKVAAIVRASHEKVRDTISELLRKGSPRPLTQAEIDSKFDLIGALCDGLMARAIHSGTIDRERLLAMLRPTIRFILEY</sequence>
<evidence type="ECO:0000256" key="4">
    <source>
        <dbReference type="ARBA" id="ARBA00023163"/>
    </source>
</evidence>
<evidence type="ECO:0000256" key="3">
    <source>
        <dbReference type="ARBA" id="ARBA00023125"/>
    </source>
</evidence>
<dbReference type="GO" id="GO:0000976">
    <property type="term" value="F:transcription cis-regulatory region binding"/>
    <property type="evidence" value="ECO:0007669"/>
    <property type="project" value="TreeGrafter"/>
</dbReference>
<dbReference type="SUPFAM" id="SSF48498">
    <property type="entry name" value="Tetracyclin repressor-like, C-terminal domain"/>
    <property type="match status" value="1"/>
</dbReference>
<organism evidence="7 8">
    <name type="scientific">Paludibacterium purpuratum</name>
    <dbReference type="NCBI Taxonomy" id="1144873"/>
    <lineage>
        <taxon>Bacteria</taxon>
        <taxon>Pseudomonadati</taxon>
        <taxon>Pseudomonadota</taxon>
        <taxon>Betaproteobacteria</taxon>
        <taxon>Neisseriales</taxon>
        <taxon>Chromobacteriaceae</taxon>
        <taxon>Paludibacterium</taxon>
    </lineage>
</organism>
<dbReference type="GO" id="GO:0003700">
    <property type="term" value="F:DNA-binding transcription factor activity"/>
    <property type="evidence" value="ECO:0007669"/>
    <property type="project" value="TreeGrafter"/>
</dbReference>
<evidence type="ECO:0000256" key="5">
    <source>
        <dbReference type="PROSITE-ProRule" id="PRU00335"/>
    </source>
</evidence>
<keyword evidence="8" id="KW-1185">Reference proteome</keyword>
<dbReference type="OrthoDB" id="9816320at2"/>
<dbReference type="Proteomes" id="UP000295611">
    <property type="component" value="Unassembled WGS sequence"/>
</dbReference>
<keyword evidence="3 5" id="KW-0238">DNA-binding</keyword>
<dbReference type="RefSeq" id="WP_133678276.1">
    <property type="nucleotide sequence ID" value="NZ_SNZP01000001.1"/>
</dbReference>
<protein>
    <submittedName>
        <fullName evidence="7">TetR family transcriptional regulator</fullName>
    </submittedName>
</protein>